<dbReference type="PRINTS" id="PR00344">
    <property type="entry name" value="BCTRLSENSOR"/>
</dbReference>
<evidence type="ECO:0000313" key="9">
    <source>
        <dbReference type="EMBL" id="NID09698.1"/>
    </source>
</evidence>
<gene>
    <name evidence="9" type="ORF">F7231_05905</name>
</gene>
<dbReference type="Pfam" id="PF00512">
    <property type="entry name" value="HisKA"/>
    <property type="match status" value="1"/>
</dbReference>
<protein>
    <recommendedName>
        <fullName evidence="2">histidine kinase</fullName>
        <ecNumber evidence="2">2.7.13.3</ecNumber>
    </recommendedName>
</protein>
<dbReference type="CDD" id="cd00082">
    <property type="entry name" value="HisKA"/>
    <property type="match status" value="1"/>
</dbReference>
<dbReference type="InterPro" id="IPR003661">
    <property type="entry name" value="HisK_dim/P_dom"/>
</dbReference>
<dbReference type="Gene3D" id="1.10.287.130">
    <property type="match status" value="1"/>
</dbReference>
<evidence type="ECO:0000256" key="4">
    <source>
        <dbReference type="ARBA" id="ARBA00022679"/>
    </source>
</evidence>
<reference evidence="10" key="1">
    <citation type="submission" date="2019-09" db="EMBL/GenBank/DDBJ databases">
        <authorList>
            <person name="Jung D.-H."/>
        </authorList>
    </citation>
    <scope>NUCLEOTIDE SEQUENCE [LARGE SCALE GENOMIC DNA]</scope>
    <source>
        <strain evidence="10">JA-25</strain>
    </source>
</reference>
<dbReference type="SMART" id="SM00388">
    <property type="entry name" value="HisKA"/>
    <property type="match status" value="1"/>
</dbReference>
<dbReference type="SUPFAM" id="SSF47384">
    <property type="entry name" value="Homodimeric domain of signal transducing histidine kinase"/>
    <property type="match status" value="1"/>
</dbReference>
<dbReference type="RefSeq" id="WP_166691273.1">
    <property type="nucleotide sequence ID" value="NZ_WAEL01000002.1"/>
</dbReference>
<evidence type="ECO:0000313" key="10">
    <source>
        <dbReference type="Proteomes" id="UP000606008"/>
    </source>
</evidence>
<dbReference type="GO" id="GO:0016301">
    <property type="term" value="F:kinase activity"/>
    <property type="evidence" value="ECO:0007669"/>
    <property type="project" value="UniProtKB-KW"/>
</dbReference>
<dbReference type="InterPro" id="IPR004358">
    <property type="entry name" value="Sig_transdc_His_kin-like_C"/>
</dbReference>
<dbReference type="InterPro" id="IPR005467">
    <property type="entry name" value="His_kinase_dom"/>
</dbReference>
<comment type="caution">
    <text evidence="9">The sequence shown here is derived from an EMBL/GenBank/DDBJ whole genome shotgun (WGS) entry which is preliminary data.</text>
</comment>
<keyword evidence="10" id="KW-1185">Reference proteome</keyword>
<dbReference type="PANTHER" id="PTHR43711:SF1">
    <property type="entry name" value="HISTIDINE KINASE 1"/>
    <property type="match status" value="1"/>
</dbReference>
<evidence type="ECO:0000256" key="3">
    <source>
        <dbReference type="ARBA" id="ARBA00022553"/>
    </source>
</evidence>
<keyword evidence="6" id="KW-0902">Two-component regulatory system</keyword>
<keyword evidence="7" id="KW-1133">Transmembrane helix</keyword>
<accession>A0ABX0QCM3</accession>
<keyword evidence="7" id="KW-0472">Membrane</keyword>
<dbReference type="EC" id="2.7.13.3" evidence="2"/>
<sequence length="441" mass="50451">MSRSLIRLLVVLSVMAIVGILTVQGSWLRRAYALGERQFRQTAFVALQEVADEVARLNNIRQTRSAVTQLSPDYFVVRTDAPIDPVLLEHYLQNAFRRHRLLTDFEYGIYNCEDEQMVYGAYVSSHGTRPMQAEQLVSRKQVLPKIRGYTYYFEIRFPGQVGVVAGQLDGWIASSVAVGLVVLLFGYTLWVVLRQRRLTEIQRDFINNITHELQTPVSTLRIAAGVLQQPDMAQQPDRLRQYARIVNEETLRLQQQIQNVLQLARRRQTGFAEVRTQLDLNEVMTSLAHEYTPSLQLDLQPDPALILADRYALETLLRNLVDNARKYCTVPPHIVLQTRTQQQRLIWSVTDNGIGIAKVHQRAVFRQFYRVPTGDVHNVKGFGLGLYYVRQVARAHGWRLRLVSMPGQGSTFEFSSPLRTSAGTELPRKQTVDGTVTDYRV</sequence>
<dbReference type="PANTHER" id="PTHR43711">
    <property type="entry name" value="TWO-COMPONENT HISTIDINE KINASE"/>
    <property type="match status" value="1"/>
</dbReference>
<proteinExistence type="predicted"/>
<dbReference type="InterPro" id="IPR003594">
    <property type="entry name" value="HATPase_dom"/>
</dbReference>
<feature type="transmembrane region" description="Helical" evidence="7">
    <location>
        <begin position="171"/>
        <end position="193"/>
    </location>
</feature>
<evidence type="ECO:0000256" key="2">
    <source>
        <dbReference type="ARBA" id="ARBA00012438"/>
    </source>
</evidence>
<dbReference type="EMBL" id="WAEL01000002">
    <property type="protein sequence ID" value="NID09698.1"/>
    <property type="molecule type" value="Genomic_DNA"/>
</dbReference>
<dbReference type="CDD" id="cd00075">
    <property type="entry name" value="HATPase"/>
    <property type="match status" value="1"/>
</dbReference>
<dbReference type="InterPro" id="IPR036097">
    <property type="entry name" value="HisK_dim/P_sf"/>
</dbReference>
<dbReference type="Pfam" id="PF02518">
    <property type="entry name" value="HATPase_c"/>
    <property type="match status" value="1"/>
</dbReference>
<dbReference type="InterPro" id="IPR036890">
    <property type="entry name" value="HATPase_C_sf"/>
</dbReference>
<dbReference type="Gene3D" id="3.30.565.10">
    <property type="entry name" value="Histidine kinase-like ATPase, C-terminal domain"/>
    <property type="match status" value="1"/>
</dbReference>
<keyword evidence="3" id="KW-0597">Phosphoprotein</keyword>
<evidence type="ECO:0000256" key="6">
    <source>
        <dbReference type="ARBA" id="ARBA00023012"/>
    </source>
</evidence>
<comment type="catalytic activity">
    <reaction evidence="1">
        <text>ATP + protein L-histidine = ADP + protein N-phospho-L-histidine.</text>
        <dbReference type="EC" id="2.7.13.3"/>
    </reaction>
</comment>
<feature type="domain" description="Histidine kinase" evidence="8">
    <location>
        <begin position="208"/>
        <end position="420"/>
    </location>
</feature>
<evidence type="ECO:0000256" key="5">
    <source>
        <dbReference type="ARBA" id="ARBA00022777"/>
    </source>
</evidence>
<keyword evidence="4" id="KW-0808">Transferase</keyword>
<organism evidence="9 10">
    <name type="scientific">Fibrivirga algicola</name>
    <dbReference type="NCBI Taxonomy" id="2950420"/>
    <lineage>
        <taxon>Bacteria</taxon>
        <taxon>Pseudomonadati</taxon>
        <taxon>Bacteroidota</taxon>
        <taxon>Cytophagia</taxon>
        <taxon>Cytophagales</taxon>
        <taxon>Spirosomataceae</taxon>
        <taxon>Fibrivirga</taxon>
    </lineage>
</organism>
<evidence type="ECO:0000256" key="1">
    <source>
        <dbReference type="ARBA" id="ARBA00000085"/>
    </source>
</evidence>
<dbReference type="SUPFAM" id="SSF55874">
    <property type="entry name" value="ATPase domain of HSP90 chaperone/DNA topoisomerase II/histidine kinase"/>
    <property type="match status" value="1"/>
</dbReference>
<evidence type="ECO:0000256" key="7">
    <source>
        <dbReference type="SAM" id="Phobius"/>
    </source>
</evidence>
<dbReference type="Proteomes" id="UP000606008">
    <property type="component" value="Unassembled WGS sequence"/>
</dbReference>
<dbReference type="SMART" id="SM00387">
    <property type="entry name" value="HATPase_c"/>
    <property type="match status" value="1"/>
</dbReference>
<dbReference type="InterPro" id="IPR050736">
    <property type="entry name" value="Sensor_HK_Regulatory"/>
</dbReference>
<name>A0ABX0QCM3_9BACT</name>
<keyword evidence="5 9" id="KW-0418">Kinase</keyword>
<keyword evidence="7" id="KW-0812">Transmembrane</keyword>
<evidence type="ECO:0000259" key="8">
    <source>
        <dbReference type="PROSITE" id="PS50109"/>
    </source>
</evidence>
<reference evidence="10" key="2">
    <citation type="submission" date="2023-07" db="EMBL/GenBank/DDBJ databases">
        <authorList>
            <person name="Jung D.-H."/>
        </authorList>
    </citation>
    <scope>NUCLEOTIDE SEQUENCE [LARGE SCALE GENOMIC DNA]</scope>
    <source>
        <strain evidence="10">JA-25</strain>
    </source>
</reference>
<dbReference type="PROSITE" id="PS50109">
    <property type="entry name" value="HIS_KIN"/>
    <property type="match status" value="1"/>
</dbReference>